<dbReference type="STRING" id="361041.VW35_00900"/>
<evidence type="ECO:0000313" key="1">
    <source>
        <dbReference type="EMBL" id="KKB80799.1"/>
    </source>
</evidence>
<name>A0A0F5LF26_9HYPH</name>
<proteinExistence type="predicted"/>
<accession>A0A0F5LF26</accession>
<organism evidence="1 2">
    <name type="scientific">Devosia soli</name>
    <dbReference type="NCBI Taxonomy" id="361041"/>
    <lineage>
        <taxon>Bacteria</taxon>
        <taxon>Pseudomonadati</taxon>
        <taxon>Pseudomonadota</taxon>
        <taxon>Alphaproteobacteria</taxon>
        <taxon>Hyphomicrobiales</taxon>
        <taxon>Devosiaceae</taxon>
        <taxon>Devosia</taxon>
    </lineage>
</organism>
<keyword evidence="2" id="KW-1185">Reference proteome</keyword>
<reference evidence="1 2" key="1">
    <citation type="submission" date="2015-03" db="EMBL/GenBank/DDBJ databases">
        <authorList>
            <person name="Hassan Y.I."/>
            <person name="Lepp D."/>
            <person name="Zhou T."/>
        </authorList>
    </citation>
    <scope>NUCLEOTIDE SEQUENCE [LARGE SCALE GENOMIC DNA]</scope>
    <source>
        <strain evidence="1 2">GH2-10</strain>
    </source>
</reference>
<comment type="caution">
    <text evidence="1">The sequence shown here is derived from an EMBL/GenBank/DDBJ whole genome shotgun (WGS) entry which is preliminary data.</text>
</comment>
<dbReference type="RefSeq" id="WP_046141152.1">
    <property type="nucleotide sequence ID" value="NZ_LAJG01000005.1"/>
</dbReference>
<dbReference type="EMBL" id="LAJG01000005">
    <property type="protein sequence ID" value="KKB80799.1"/>
    <property type="molecule type" value="Genomic_DNA"/>
</dbReference>
<dbReference type="PATRIC" id="fig|361041.3.peg.3564"/>
<dbReference type="AlphaFoldDB" id="A0A0F5LF26"/>
<protein>
    <submittedName>
        <fullName evidence="1">Uncharacterized protein</fullName>
    </submittedName>
</protein>
<gene>
    <name evidence="1" type="ORF">VW35_00900</name>
</gene>
<dbReference type="Proteomes" id="UP000033514">
    <property type="component" value="Unassembled WGS sequence"/>
</dbReference>
<evidence type="ECO:0000313" key="2">
    <source>
        <dbReference type="Proteomes" id="UP000033514"/>
    </source>
</evidence>
<sequence length="62" mass="7292">MTLRIPLSDQIAEAERNRDQAAEMVKDKPEILPRLHAREAIVISLYAYQAFEHEIEQMERAR</sequence>